<organism evidence="1 2">
    <name type="scientific">Escherichia fergusonii (strain ATCC 35469 / DSM 13698 / CCUG 18766 / IAM 14443 / JCM 21226 / LMG 7866 / NBRC 102419 / NCTC 12128 / CDC 0568-73)</name>
    <dbReference type="NCBI Taxonomy" id="585054"/>
    <lineage>
        <taxon>Bacteria</taxon>
        <taxon>Pseudomonadati</taxon>
        <taxon>Pseudomonadota</taxon>
        <taxon>Gammaproteobacteria</taxon>
        <taxon>Enterobacterales</taxon>
        <taxon>Enterobacteriaceae</taxon>
        <taxon>Escherichia</taxon>
    </lineage>
</organism>
<dbReference type="AlphaFoldDB" id="B7LP68"/>
<evidence type="ECO:0000313" key="1">
    <source>
        <dbReference type="EMBL" id="CAQ90284.1"/>
    </source>
</evidence>
<dbReference type="HOGENOM" id="CLU_2682258_0_0_6"/>
<gene>
    <name evidence="1" type="ordered locus">EFER_2790</name>
</gene>
<evidence type="ECO:0000313" key="2">
    <source>
        <dbReference type="Proteomes" id="UP000000745"/>
    </source>
</evidence>
<accession>B7LP68</accession>
<dbReference type="KEGG" id="efe:EFER_2790"/>
<proteinExistence type="predicted"/>
<dbReference type="Proteomes" id="UP000000745">
    <property type="component" value="Chromosome"/>
</dbReference>
<keyword evidence="2" id="KW-1185">Reference proteome</keyword>
<reference evidence="2" key="1">
    <citation type="journal article" date="2009" name="PLoS Genet.">
        <title>Organised genome dynamics in the Escherichia coli species results in highly diverse adaptive paths.</title>
        <authorList>
            <person name="Touchon M."/>
            <person name="Hoede C."/>
            <person name="Tenaillon O."/>
            <person name="Barbe V."/>
            <person name="Baeriswyl S."/>
            <person name="Bidet P."/>
            <person name="Bingen E."/>
            <person name="Bonacorsi S."/>
            <person name="Bouchier C."/>
            <person name="Bouvet O."/>
            <person name="Calteau A."/>
            <person name="Chiapello H."/>
            <person name="Clermont O."/>
            <person name="Cruveiller S."/>
            <person name="Danchin A."/>
            <person name="Diard M."/>
            <person name="Dossat C."/>
            <person name="Karoui M.E."/>
            <person name="Frapy E."/>
            <person name="Garry L."/>
            <person name="Ghigo J.M."/>
            <person name="Gilles A.M."/>
            <person name="Johnson J."/>
            <person name="Le Bouguenec C."/>
            <person name="Lescat M."/>
            <person name="Mangenot S."/>
            <person name="Martinez-Jehanne V."/>
            <person name="Matic I."/>
            <person name="Nassif X."/>
            <person name="Oztas S."/>
            <person name="Petit M.A."/>
            <person name="Pichon C."/>
            <person name="Rouy Z."/>
            <person name="Ruf C.S."/>
            <person name="Schneider D."/>
            <person name="Tourret J."/>
            <person name="Vacherie B."/>
            <person name="Vallenet D."/>
            <person name="Medigue C."/>
            <person name="Rocha E.P.C."/>
            <person name="Denamur E."/>
        </authorList>
    </citation>
    <scope>NUCLEOTIDE SEQUENCE [LARGE SCALE GENOMIC DNA]</scope>
    <source>
        <strain evidence="2">ATCC 35469 / DSM 13698 / BCRC 15582 / CCUG 18766 / IAM 14443 / JCM 21226 / LMG 7866 / NBRC 102419 / NCTC 12128 / CDC 0568-73</strain>
    </source>
</reference>
<name>B7LP68_ESCF3</name>
<dbReference type="EMBL" id="CU928158">
    <property type="protein sequence ID" value="CAQ90284.1"/>
    <property type="molecule type" value="Genomic_DNA"/>
</dbReference>
<sequence length="74" mass="8290">MWTEWGTDLQKSSLVKNAPAIWGAQISGTEEEHLASGLEILGATIHWETYPGSIIKIKYPSSLDKQLSRVCVYR</sequence>
<protein>
    <submittedName>
        <fullName evidence="1">Uncharacterized protein</fullName>
    </submittedName>
</protein>